<dbReference type="AlphaFoldDB" id="A0A834U7I4"/>
<organism evidence="1 2">
    <name type="scientific">Vespula pensylvanica</name>
    <name type="common">Western yellow jacket</name>
    <name type="synonym">Wasp</name>
    <dbReference type="NCBI Taxonomy" id="30213"/>
    <lineage>
        <taxon>Eukaryota</taxon>
        <taxon>Metazoa</taxon>
        <taxon>Ecdysozoa</taxon>
        <taxon>Arthropoda</taxon>
        <taxon>Hexapoda</taxon>
        <taxon>Insecta</taxon>
        <taxon>Pterygota</taxon>
        <taxon>Neoptera</taxon>
        <taxon>Endopterygota</taxon>
        <taxon>Hymenoptera</taxon>
        <taxon>Apocrita</taxon>
        <taxon>Aculeata</taxon>
        <taxon>Vespoidea</taxon>
        <taxon>Vespidae</taxon>
        <taxon>Vespinae</taxon>
        <taxon>Vespula</taxon>
    </lineage>
</organism>
<accession>A0A834U7I4</accession>
<name>A0A834U7I4_VESPE</name>
<proteinExistence type="predicted"/>
<evidence type="ECO:0000313" key="2">
    <source>
        <dbReference type="Proteomes" id="UP000600918"/>
    </source>
</evidence>
<dbReference type="EMBL" id="JACSDY010000009">
    <property type="protein sequence ID" value="KAF7419947.1"/>
    <property type="molecule type" value="Genomic_DNA"/>
</dbReference>
<reference evidence="1" key="1">
    <citation type="journal article" date="2020" name="G3 (Bethesda)">
        <title>High-Quality Assemblies for Three Invasive Social Wasps from the &lt;i&gt;Vespula&lt;/i&gt; Genus.</title>
        <authorList>
            <person name="Harrop T.W.R."/>
            <person name="Guhlin J."/>
            <person name="McLaughlin G.M."/>
            <person name="Permina E."/>
            <person name="Stockwell P."/>
            <person name="Gilligan J."/>
            <person name="Le Lec M.F."/>
            <person name="Gruber M.A.M."/>
            <person name="Quinn O."/>
            <person name="Lovegrove M."/>
            <person name="Duncan E.J."/>
            <person name="Remnant E.J."/>
            <person name="Van Eeckhoven J."/>
            <person name="Graham B."/>
            <person name="Knapp R.A."/>
            <person name="Langford K.W."/>
            <person name="Kronenberg Z."/>
            <person name="Press M.O."/>
            <person name="Eacker S.M."/>
            <person name="Wilson-Rankin E.E."/>
            <person name="Purcell J."/>
            <person name="Lester P.J."/>
            <person name="Dearden P.K."/>
        </authorList>
    </citation>
    <scope>NUCLEOTIDE SEQUENCE</scope>
    <source>
        <strain evidence="1">Volc-1</strain>
    </source>
</reference>
<keyword evidence="2" id="KW-1185">Reference proteome</keyword>
<comment type="caution">
    <text evidence="1">The sequence shown here is derived from an EMBL/GenBank/DDBJ whole genome shotgun (WGS) entry which is preliminary data.</text>
</comment>
<dbReference type="Proteomes" id="UP000600918">
    <property type="component" value="Unassembled WGS sequence"/>
</dbReference>
<protein>
    <submittedName>
        <fullName evidence="1">Uncharacterized protein</fullName>
    </submittedName>
</protein>
<gene>
    <name evidence="1" type="ORF">H0235_010244</name>
</gene>
<sequence length="80" mass="9357">MGSEWKNSNYSSSNVFENEQRKEDLAYFAARVFSEAVLFQKRSVIRTRSYDSPWRDSSRGSSSFSKIQQSLTYIKDKKKS</sequence>
<evidence type="ECO:0000313" key="1">
    <source>
        <dbReference type="EMBL" id="KAF7419947.1"/>
    </source>
</evidence>